<dbReference type="InterPro" id="IPR036291">
    <property type="entry name" value="NAD(P)-bd_dom_sf"/>
</dbReference>
<dbReference type="PANTHER" id="PTHR10996">
    <property type="entry name" value="2-HYDROXYACID DEHYDROGENASE-RELATED"/>
    <property type="match status" value="1"/>
</dbReference>
<evidence type="ECO:0000256" key="1">
    <source>
        <dbReference type="ARBA" id="ARBA00023002"/>
    </source>
</evidence>
<dbReference type="GO" id="GO:0030267">
    <property type="term" value="F:glyoxylate reductase (NADPH) activity"/>
    <property type="evidence" value="ECO:0007669"/>
    <property type="project" value="TreeGrafter"/>
</dbReference>
<organism evidence="5 6">
    <name type="scientific">Pseudozyma antarctica (strain T-34)</name>
    <name type="common">Yeast</name>
    <name type="synonym">Candida antarctica</name>
    <dbReference type="NCBI Taxonomy" id="1151754"/>
    <lineage>
        <taxon>Eukaryota</taxon>
        <taxon>Fungi</taxon>
        <taxon>Dikarya</taxon>
        <taxon>Basidiomycota</taxon>
        <taxon>Ustilaginomycotina</taxon>
        <taxon>Ustilaginomycetes</taxon>
        <taxon>Ustilaginales</taxon>
        <taxon>Ustilaginaceae</taxon>
        <taxon>Moesziomyces</taxon>
    </lineage>
</organism>
<protein>
    <submittedName>
        <fullName evidence="5">Glyoxylate/hydroxypyruvate reductase</fullName>
    </submittedName>
</protein>
<dbReference type="InterPro" id="IPR006140">
    <property type="entry name" value="D-isomer_DH_NAD-bd"/>
</dbReference>
<reference evidence="6" key="1">
    <citation type="journal article" date="2013" name="Genome Announc.">
        <title>Genome sequence of the basidiomycetous yeast Pseudozyma antarctica T-34, a producer of the glycolipid biosurfactants mannosylerythritol lipids.</title>
        <authorList>
            <person name="Morita T."/>
            <person name="Koike H."/>
            <person name="Koyama Y."/>
            <person name="Hagiwara H."/>
            <person name="Ito E."/>
            <person name="Fukuoka T."/>
            <person name="Imura T."/>
            <person name="Machida M."/>
            <person name="Kitamoto D."/>
        </authorList>
    </citation>
    <scope>NUCLEOTIDE SEQUENCE [LARGE SCALE GENOMIC DNA]</scope>
    <source>
        <strain evidence="6">T-34</strain>
    </source>
</reference>
<evidence type="ECO:0000313" key="5">
    <source>
        <dbReference type="EMBL" id="GAC71510.1"/>
    </source>
</evidence>
<dbReference type="GO" id="GO:0005829">
    <property type="term" value="C:cytosol"/>
    <property type="evidence" value="ECO:0007669"/>
    <property type="project" value="TreeGrafter"/>
</dbReference>
<evidence type="ECO:0000259" key="3">
    <source>
        <dbReference type="Pfam" id="PF00389"/>
    </source>
</evidence>
<sequence length="391" mass="42460">MPDDKTRGLASRGPTGAPKIVSVFEHLPSKILERFSVQGLIELVSAPPGLSFEQRQAWLLTELDGAHAAIVWPVAGPFGAEQIAATNASGKWEQGRFKVVTTFSVGTDAIDAAACSRAGIRVGYTPYISDDSVAEYTIAMLLHYCRRLVYLENLVMTNRFPQTMLDVLQDPTTNCGFSPAGKTVCFYGFGRIAQKVAEKLLAFGVSRIVYTASRPKPFTADNFPRLLALRDTFYPDTSISNEPSLAELVAQADILIVLCPGNKTTEATINKSVLSRMKSTAVLMNVARGNVVVNDDLLAALRSNAISAALLDVVQGEPHVGPDHPLLSPDLRDRVMVLPHSASTVAETRRLMCEVTARNILTTLGFDEHLLGDKAVLSKQHAWTHFSEPAK</sequence>
<dbReference type="InterPro" id="IPR006139">
    <property type="entry name" value="D-isomer_2_OHA_DH_cat_dom"/>
</dbReference>
<dbReference type="AlphaFoldDB" id="M9LX70"/>
<evidence type="ECO:0000256" key="2">
    <source>
        <dbReference type="RuleBase" id="RU003719"/>
    </source>
</evidence>
<dbReference type="Pfam" id="PF00389">
    <property type="entry name" value="2-Hacid_dh"/>
    <property type="match status" value="1"/>
</dbReference>
<dbReference type="Proteomes" id="UP000011976">
    <property type="component" value="Unassembled WGS sequence"/>
</dbReference>
<dbReference type="InterPro" id="IPR050223">
    <property type="entry name" value="D-isomer_2-hydroxyacid_DH"/>
</dbReference>
<evidence type="ECO:0000259" key="4">
    <source>
        <dbReference type="Pfam" id="PF02826"/>
    </source>
</evidence>
<name>M9LX70_PSEA3</name>
<accession>M9LX70</accession>
<feature type="domain" description="D-isomer specific 2-hydroxyacid dehydrogenase catalytic" evidence="3">
    <location>
        <begin position="23"/>
        <end position="362"/>
    </location>
</feature>
<dbReference type="Pfam" id="PF02826">
    <property type="entry name" value="2-Hacid_dh_C"/>
    <property type="match status" value="1"/>
</dbReference>
<proteinExistence type="inferred from homology"/>
<feature type="domain" description="D-isomer specific 2-hydroxyacid dehydrogenase NAD-binding" evidence="4">
    <location>
        <begin position="138"/>
        <end position="342"/>
    </location>
</feature>
<dbReference type="PANTHER" id="PTHR10996:SF277">
    <property type="entry name" value="GLYOXYLATE REDUCTASE_HYDROXYPYRUVATE REDUCTASE"/>
    <property type="match status" value="1"/>
</dbReference>
<dbReference type="EMBL" id="DF196769">
    <property type="protein sequence ID" value="GAC71510.1"/>
    <property type="molecule type" value="Genomic_DNA"/>
</dbReference>
<keyword evidence="5" id="KW-0670">Pyruvate</keyword>
<evidence type="ECO:0000313" key="6">
    <source>
        <dbReference type="Proteomes" id="UP000011976"/>
    </source>
</evidence>
<dbReference type="OrthoDB" id="9991913at2759"/>
<dbReference type="Gene3D" id="3.40.50.720">
    <property type="entry name" value="NAD(P)-binding Rossmann-like Domain"/>
    <property type="match status" value="2"/>
</dbReference>
<dbReference type="PROSITE" id="PS00671">
    <property type="entry name" value="D_2_HYDROXYACID_DH_3"/>
    <property type="match status" value="1"/>
</dbReference>
<dbReference type="SUPFAM" id="SSF52283">
    <property type="entry name" value="Formate/glycerate dehydrogenase catalytic domain-like"/>
    <property type="match status" value="1"/>
</dbReference>
<keyword evidence="1 2" id="KW-0560">Oxidoreductase</keyword>
<gene>
    <name evidence="5" type="ORF">PANT_3c00063</name>
</gene>
<dbReference type="InterPro" id="IPR029753">
    <property type="entry name" value="D-isomer_DH_CS"/>
</dbReference>
<dbReference type="GO" id="GO:0051287">
    <property type="term" value="F:NAD binding"/>
    <property type="evidence" value="ECO:0007669"/>
    <property type="project" value="InterPro"/>
</dbReference>
<dbReference type="GO" id="GO:0016618">
    <property type="term" value="F:hydroxypyruvate reductase [NAD(P)H] activity"/>
    <property type="evidence" value="ECO:0007669"/>
    <property type="project" value="TreeGrafter"/>
</dbReference>
<dbReference type="SUPFAM" id="SSF51735">
    <property type="entry name" value="NAD(P)-binding Rossmann-fold domains"/>
    <property type="match status" value="1"/>
</dbReference>
<comment type="similarity">
    <text evidence="2">Belongs to the D-isomer specific 2-hydroxyacid dehydrogenase family.</text>
</comment>
<dbReference type="STRING" id="1151754.M9LX70"/>